<evidence type="ECO:0000256" key="3">
    <source>
        <dbReference type="ARBA" id="ARBA00022898"/>
    </source>
</evidence>
<dbReference type="InterPro" id="IPR029066">
    <property type="entry name" value="PLP-binding_barrel"/>
</dbReference>
<evidence type="ECO:0000259" key="5">
    <source>
        <dbReference type="Pfam" id="PF02784"/>
    </source>
</evidence>
<keyword evidence="2" id="KW-0456">Lyase</keyword>
<dbReference type="PANTHER" id="PTHR43727:SF2">
    <property type="entry name" value="GROUP IV DECARBOXYLASE"/>
    <property type="match status" value="1"/>
</dbReference>
<dbReference type="Gene3D" id="3.20.20.10">
    <property type="entry name" value="Alanine racemase"/>
    <property type="match status" value="1"/>
</dbReference>
<dbReference type="SUPFAM" id="SSF51905">
    <property type="entry name" value="FAD/NAD(P)-binding domain"/>
    <property type="match status" value="1"/>
</dbReference>
<dbReference type="SUPFAM" id="SSF50621">
    <property type="entry name" value="Alanine racemase C-terminal domain-like"/>
    <property type="match status" value="1"/>
</dbReference>
<dbReference type="PROSITE" id="PS00878">
    <property type="entry name" value="ODR_DC_2_1"/>
    <property type="match status" value="1"/>
</dbReference>
<dbReference type="Gene3D" id="2.40.37.10">
    <property type="entry name" value="Lyase, Ornithine Decarboxylase, Chain A, domain 1"/>
    <property type="match status" value="1"/>
</dbReference>
<gene>
    <name evidence="7" type="ORF">HW450_07850</name>
</gene>
<dbReference type="AlphaFoldDB" id="A0A7G5FCF1"/>
<keyword evidence="8" id="KW-1185">Reference proteome</keyword>
<dbReference type="RefSeq" id="WP_182385101.1">
    <property type="nucleotide sequence ID" value="NZ_CP059833.1"/>
</dbReference>
<proteinExistence type="predicted"/>
<dbReference type="Pfam" id="PF02784">
    <property type="entry name" value="Orn_Arg_deC_N"/>
    <property type="match status" value="1"/>
</dbReference>
<protein>
    <submittedName>
        <fullName evidence="7">FAD/NAD(P)-binding protein</fullName>
    </submittedName>
</protein>
<evidence type="ECO:0000313" key="7">
    <source>
        <dbReference type="EMBL" id="QMV84292.1"/>
    </source>
</evidence>
<feature type="domain" description="Orn/DAP/Arg decarboxylase 2 N-terminal" evidence="5">
    <location>
        <begin position="489"/>
        <end position="663"/>
    </location>
</feature>
<dbReference type="GO" id="GO:0008836">
    <property type="term" value="F:diaminopimelate decarboxylase activity"/>
    <property type="evidence" value="ECO:0007669"/>
    <property type="project" value="TreeGrafter"/>
</dbReference>
<dbReference type="SUPFAM" id="SSF51419">
    <property type="entry name" value="PLP-binding barrel"/>
    <property type="match status" value="1"/>
</dbReference>
<keyword evidence="3 4" id="KW-0663">Pyridoxal phosphate</keyword>
<feature type="active site" description="Proton donor" evidence="4">
    <location>
        <position position="802"/>
    </location>
</feature>
<evidence type="ECO:0000256" key="2">
    <source>
        <dbReference type="ARBA" id="ARBA00022793"/>
    </source>
</evidence>
<feature type="domain" description="FAD-dependent urate hydroxylase HpyO/Asp monooxygenase CreE-like FAD/NAD(P)-binding" evidence="6">
    <location>
        <begin position="4"/>
        <end position="119"/>
    </location>
</feature>
<dbReference type="GO" id="GO:0009089">
    <property type="term" value="P:lysine biosynthetic process via diaminopimelate"/>
    <property type="evidence" value="ECO:0007669"/>
    <property type="project" value="TreeGrafter"/>
</dbReference>
<dbReference type="InterPro" id="IPR036188">
    <property type="entry name" value="FAD/NAD-bd_sf"/>
</dbReference>
<dbReference type="InterPro" id="IPR000183">
    <property type="entry name" value="Orn/DAP/Arg_de-COase"/>
</dbReference>
<organism evidence="7 8">
    <name type="scientific">Corynebacterium hindlerae</name>
    <dbReference type="NCBI Taxonomy" id="699041"/>
    <lineage>
        <taxon>Bacteria</taxon>
        <taxon>Bacillati</taxon>
        <taxon>Actinomycetota</taxon>
        <taxon>Actinomycetes</taxon>
        <taxon>Mycobacteriales</taxon>
        <taxon>Corynebacteriaceae</taxon>
        <taxon>Corynebacterium</taxon>
    </lineage>
</organism>
<dbReference type="InterPro" id="IPR022653">
    <property type="entry name" value="De-COase2_pyr-phos_BS"/>
</dbReference>
<evidence type="ECO:0000259" key="6">
    <source>
        <dbReference type="Pfam" id="PF13454"/>
    </source>
</evidence>
<dbReference type="Pfam" id="PF13454">
    <property type="entry name" value="NAD_binding_9"/>
    <property type="match status" value="1"/>
</dbReference>
<evidence type="ECO:0000256" key="4">
    <source>
        <dbReference type="PIRSR" id="PIRSR600183-50"/>
    </source>
</evidence>
<comment type="cofactor">
    <cofactor evidence="1 4">
        <name>pyridoxal 5'-phosphate</name>
        <dbReference type="ChEBI" id="CHEBI:597326"/>
    </cofactor>
</comment>
<dbReference type="InterPro" id="IPR022644">
    <property type="entry name" value="De-COase2_N"/>
</dbReference>
<dbReference type="Proteomes" id="UP000515570">
    <property type="component" value="Chromosome"/>
</dbReference>
<dbReference type="PANTHER" id="PTHR43727">
    <property type="entry name" value="DIAMINOPIMELATE DECARBOXYLASE"/>
    <property type="match status" value="1"/>
</dbReference>
<dbReference type="InterPro" id="IPR038732">
    <property type="entry name" value="HpyO/CreE_NAD-binding"/>
</dbReference>
<keyword evidence="2" id="KW-0210">Decarboxylase</keyword>
<dbReference type="InterPro" id="IPR009006">
    <property type="entry name" value="Ala_racemase/Decarboxylase_C"/>
</dbReference>
<feature type="modified residue" description="N6-(pyridoxal phosphate)lysine" evidence="4">
    <location>
        <position position="497"/>
    </location>
</feature>
<dbReference type="PRINTS" id="PR01179">
    <property type="entry name" value="ODADCRBXLASE"/>
</dbReference>
<sequence length="865" mass="94013">MRIAIVGGGPRGLWAAEELMNLAWQRGLALHVTVFDGGGVKAYDPSQPDYWLLNVTAEMVESTTLGSFNEWSGNTETYPPRACVGEFLAESWTGLPIPPRCTITRVGHEIADSQALTSEFDQVLDVTGHDATWPGALDDALTVYPHGSLDSVTPGSTVAIRGTALTFIDAVLDLTIGRGGKFKDGVYHPSGYEPKQIIPVSRSGRFMNVKPDHSPQTDYVVDRFGPAIGAAESTAEITALLQQAAATLTEDCPDNIAAVLAGTAAPADGVAELRASIAVAVGERPLDARGAVGVAYRALYPQLVDRISFQDPLPGFKELTRILEPVAFGPPSCNALKILALIDAELIAPPVTGDIPGADFVIDAVQAPPPYPPVRTDRDGFLPGSDNFAVIGRATELWVLGNDTLSRAYHDVIPRWARRVVAAHSPQEVHGLPPMPARLEPWAQQLTESYSDARRLIDTYGSPINVLNSEPMLRNAQELVAAGQDHDVEIRVFFARKANKALTFVDAIHQAGHGVDVASFRELQQVLDRGVAGENIILSAAIKSDELLRLAVERNVTISVDNVTELRRIVQLADRPVRVAPRLAPNPKRLPPTRFGERSSTWIQALTSIDLGHVSVVGVHVHLHGYSASDRVTALHEAFHLIDALPHPIEFIDLGGGVPMSYLADPADWQRFHTMRAHPHLAPFTWKNDPLKTIYPYWQTLTRGTWLGEVLTSEGIADGLRSRALRLHLEPGRSLLDGCGLILAQVEFVKTRSDGLPLVGLAMNRTQCRTTSDDYTVDPLLIRAPGNASGPEVEAFLVGAYCIEDEIILRRRIRFPHGVAPGDIVAIPNTAGYFMHILESASHQIPLARNVQWPSSQLDDIDRLS</sequence>
<evidence type="ECO:0000313" key="8">
    <source>
        <dbReference type="Proteomes" id="UP000515570"/>
    </source>
</evidence>
<evidence type="ECO:0000256" key="1">
    <source>
        <dbReference type="ARBA" id="ARBA00001933"/>
    </source>
</evidence>
<accession>A0A7G5FCF1</accession>
<dbReference type="EMBL" id="CP059833">
    <property type="protein sequence ID" value="QMV84292.1"/>
    <property type="molecule type" value="Genomic_DNA"/>
</dbReference>
<name>A0A7G5FCF1_9CORY</name>
<reference evidence="7 8" key="1">
    <citation type="submission" date="2020-07" db="EMBL/GenBank/DDBJ databases">
        <title>non toxigenic Corynebacterium sp. nov from a clinical source.</title>
        <authorList>
            <person name="Bernier A.-M."/>
            <person name="Bernard K."/>
        </authorList>
    </citation>
    <scope>NUCLEOTIDE SEQUENCE [LARGE SCALE GENOMIC DNA]</scope>
    <source>
        <strain evidence="8">NML 93-0612</strain>
    </source>
</reference>